<reference evidence="4 6" key="1">
    <citation type="submission" date="2018-06" db="EMBL/GenBank/DDBJ databases">
        <authorList>
            <consortium name="Pathogen Informatics"/>
            <person name="Doyle S."/>
        </authorList>
    </citation>
    <scope>NUCLEOTIDE SEQUENCE [LARGE SCALE GENOMIC DNA]</scope>
    <source>
        <strain evidence="4 6">NCTC10597</strain>
    </source>
</reference>
<dbReference type="GO" id="GO:0006260">
    <property type="term" value="P:DNA replication"/>
    <property type="evidence" value="ECO:0007669"/>
    <property type="project" value="InterPro"/>
</dbReference>
<dbReference type="GO" id="GO:0009295">
    <property type="term" value="C:nucleoid"/>
    <property type="evidence" value="ECO:0007669"/>
    <property type="project" value="TreeGrafter"/>
</dbReference>
<reference evidence="5 7" key="2">
    <citation type="submission" date="2019-03" db="EMBL/GenBank/DDBJ databases">
        <title>Genomic Encyclopedia of Type Strains, Phase IV (KMG-IV): sequencing the most valuable type-strain genomes for metagenomic binning, comparative biology and taxonomic classification.</title>
        <authorList>
            <person name="Goeker M."/>
        </authorList>
    </citation>
    <scope>NUCLEOTIDE SEQUENCE [LARGE SCALE GENOMIC DNA]</scope>
    <source>
        <strain evidence="5 7">DSM 20580</strain>
    </source>
</reference>
<evidence type="ECO:0000313" key="6">
    <source>
        <dbReference type="Proteomes" id="UP000254330"/>
    </source>
</evidence>
<dbReference type="Pfam" id="PF00436">
    <property type="entry name" value="SSB"/>
    <property type="match status" value="1"/>
</dbReference>
<dbReference type="GO" id="GO:0003697">
    <property type="term" value="F:single-stranded DNA binding"/>
    <property type="evidence" value="ECO:0007669"/>
    <property type="project" value="UniProtKB-UniRule"/>
</dbReference>
<dbReference type="Proteomes" id="UP000294641">
    <property type="component" value="Unassembled WGS sequence"/>
</dbReference>
<organism evidence="4 6">
    <name type="scientific">Kurthia zopfii</name>
    <dbReference type="NCBI Taxonomy" id="1650"/>
    <lineage>
        <taxon>Bacteria</taxon>
        <taxon>Bacillati</taxon>
        <taxon>Bacillota</taxon>
        <taxon>Bacilli</taxon>
        <taxon>Bacillales</taxon>
        <taxon>Caryophanaceae</taxon>
        <taxon>Kurthia</taxon>
    </lineage>
</organism>
<gene>
    <name evidence="4" type="primary">ssbB</name>
    <name evidence="5" type="ORF">DFR61_14410</name>
    <name evidence="4" type="ORF">NCTC10597_00376</name>
</gene>
<dbReference type="PANTHER" id="PTHR10302:SF27">
    <property type="entry name" value="SINGLE-STRANDED DNA-BINDING PROTEIN"/>
    <property type="match status" value="1"/>
</dbReference>
<dbReference type="HAMAP" id="MF_00984">
    <property type="entry name" value="SSB"/>
    <property type="match status" value="1"/>
</dbReference>
<keyword evidence="7" id="KW-1185">Reference proteome</keyword>
<comment type="subunit">
    <text evidence="2">Homotetramer.</text>
</comment>
<dbReference type="NCBIfam" id="TIGR00621">
    <property type="entry name" value="ssb"/>
    <property type="match status" value="1"/>
</dbReference>
<proteinExistence type="inferred from homology"/>
<evidence type="ECO:0000256" key="2">
    <source>
        <dbReference type="HAMAP-Rule" id="MF_00984"/>
    </source>
</evidence>
<dbReference type="Proteomes" id="UP000254330">
    <property type="component" value="Unassembled WGS sequence"/>
</dbReference>
<dbReference type="RefSeq" id="WP_109350679.1">
    <property type="nucleotide sequence ID" value="NZ_BJUE01000055.1"/>
</dbReference>
<dbReference type="CDD" id="cd04496">
    <property type="entry name" value="SSB_OBF"/>
    <property type="match status" value="1"/>
</dbReference>
<comment type="caution">
    <text evidence="4">The sequence shown here is derived from an EMBL/GenBank/DDBJ whole genome shotgun (WGS) entry which is preliminary data.</text>
</comment>
<dbReference type="EMBL" id="SNZG01000044">
    <property type="protein sequence ID" value="TDR34070.1"/>
    <property type="molecule type" value="Genomic_DNA"/>
</dbReference>
<dbReference type="SUPFAM" id="SSF50249">
    <property type="entry name" value="Nucleic acid-binding proteins"/>
    <property type="match status" value="1"/>
</dbReference>
<evidence type="ECO:0000313" key="7">
    <source>
        <dbReference type="Proteomes" id="UP000294641"/>
    </source>
</evidence>
<dbReference type="PANTHER" id="PTHR10302">
    <property type="entry name" value="SINGLE-STRANDED DNA-BINDING PROTEIN"/>
    <property type="match status" value="1"/>
</dbReference>
<name>A0A8B4Q8N0_9BACL</name>
<dbReference type="EMBL" id="UGNP01000001">
    <property type="protein sequence ID" value="STX08710.1"/>
    <property type="molecule type" value="Genomic_DNA"/>
</dbReference>
<protein>
    <recommendedName>
        <fullName evidence="2 3">Single-stranded DNA-binding protein</fullName>
        <shortName evidence="2">SSB</shortName>
    </recommendedName>
</protein>
<dbReference type="PROSITE" id="PS50935">
    <property type="entry name" value="SSB"/>
    <property type="match status" value="1"/>
</dbReference>
<evidence type="ECO:0000256" key="1">
    <source>
        <dbReference type="ARBA" id="ARBA00023125"/>
    </source>
</evidence>
<dbReference type="InterPro" id="IPR011344">
    <property type="entry name" value="ssDNA-bd"/>
</dbReference>
<sequence>MNNVSIVGRITKSPELRLVAENRQVTSFTVAVNRNFKNQQGEVEADFILCNAWGKLAEQIVKYCGKGSLIGVNGKLQSRNYTNDEGKKVYVTDVYADEVRFLQLKNPTNMFEQVEEFQLPTNLMEQPSVK</sequence>
<dbReference type="AlphaFoldDB" id="A0A8B4Q8N0"/>
<dbReference type="PIRSF" id="PIRSF002070">
    <property type="entry name" value="SSB"/>
    <property type="match status" value="1"/>
</dbReference>
<evidence type="ECO:0000313" key="5">
    <source>
        <dbReference type="EMBL" id="TDR34070.1"/>
    </source>
</evidence>
<accession>A0A8B4Q8N0</accession>
<dbReference type="Gene3D" id="2.40.50.140">
    <property type="entry name" value="Nucleic acid-binding proteins"/>
    <property type="match status" value="1"/>
</dbReference>
<dbReference type="InterPro" id="IPR000424">
    <property type="entry name" value="Primosome_PriB/ssb"/>
</dbReference>
<evidence type="ECO:0000256" key="3">
    <source>
        <dbReference type="PIRNR" id="PIRNR002070"/>
    </source>
</evidence>
<keyword evidence="1 2" id="KW-0238">DNA-binding</keyword>
<dbReference type="InterPro" id="IPR012340">
    <property type="entry name" value="NA-bd_OB-fold"/>
</dbReference>
<dbReference type="OrthoDB" id="9809878at2"/>
<comment type="caution">
    <text evidence="2">Lacks conserved residue(s) required for the propagation of feature annotation.</text>
</comment>
<evidence type="ECO:0000313" key="4">
    <source>
        <dbReference type="EMBL" id="STX08710.1"/>
    </source>
</evidence>